<protein>
    <recommendedName>
        <fullName evidence="1">UPF0229 protein J1C56_21410</fullName>
    </recommendedName>
</protein>
<comment type="caution">
    <text evidence="3">The sequence shown here is derived from an EMBL/GenBank/DDBJ whole genome shotgun (WGS) entry which is preliminary data.</text>
</comment>
<dbReference type="NCBIfam" id="NF003708">
    <property type="entry name" value="PRK05325.1-3"/>
    <property type="match status" value="1"/>
</dbReference>
<evidence type="ECO:0000313" key="3">
    <source>
        <dbReference type="EMBL" id="MBT1158161.1"/>
    </source>
</evidence>
<dbReference type="Proteomes" id="UP001138921">
    <property type="component" value="Unassembled WGS sequence"/>
</dbReference>
<proteinExistence type="inferred from homology"/>
<dbReference type="AlphaFoldDB" id="A0A9X1D7I3"/>
<dbReference type="HAMAP" id="MF_01232">
    <property type="entry name" value="UPF0229"/>
    <property type="match status" value="1"/>
</dbReference>
<evidence type="ECO:0000256" key="1">
    <source>
        <dbReference type="HAMAP-Rule" id="MF_01232"/>
    </source>
</evidence>
<dbReference type="PANTHER" id="PTHR30510">
    <property type="entry name" value="UPF0229 PROTEIN YEAH"/>
    <property type="match status" value="1"/>
</dbReference>
<reference evidence="3" key="1">
    <citation type="journal article" date="2021" name="Microorganisms">
        <title>Phylogenomic Reconstruction and Metabolic Potential of the Genus Aminobacter.</title>
        <authorList>
            <person name="Artuso I."/>
            <person name="Turrini P."/>
            <person name="Pirolo M."/>
            <person name="Lugli G.A."/>
            <person name="Ventura M."/>
            <person name="Visca P."/>
        </authorList>
    </citation>
    <scope>NUCLEOTIDE SEQUENCE</scope>
    <source>
        <strain evidence="3">LMG 26462</strain>
    </source>
</reference>
<gene>
    <name evidence="3" type="ORF">J1C56_21410</name>
</gene>
<dbReference type="RefSeq" id="WP_214392081.1">
    <property type="nucleotide sequence ID" value="NZ_JAFLWW010000006.1"/>
</dbReference>
<organism evidence="3 4">
    <name type="scientific">Aminobacter anthyllidis</name>
    <dbReference type="NCBI Taxonomy" id="1035067"/>
    <lineage>
        <taxon>Bacteria</taxon>
        <taxon>Pseudomonadati</taxon>
        <taxon>Pseudomonadota</taxon>
        <taxon>Alphaproteobacteria</taxon>
        <taxon>Hyphomicrobiales</taxon>
        <taxon>Phyllobacteriaceae</taxon>
        <taxon>Aminobacter</taxon>
    </lineage>
</organism>
<sequence>MPNFIDRRLNPKDKSLGNRQRFLRRARDELKRAINERVRSGKIDTADQDQLIPIPRKGIGEPTFQRAPHSGRREEVLPGNKTFGTGDRIPRPAAGSGKGSDPSSSGDGEDDFQFALSREEVLDLFFEDLELPDLVKLNLKEVVTFRPRRAGFTMSGNPTSISVGRTMFNSFGRRIALRRPKQSEIDAAAAELLKLEGERRPSAATQQRIAALREEIAMLARRRKLIPYIDPLDIRFNRFEPQPVPNANAVMFCLMDVSGSMGEREKDLAKRFFVLLHLFLKRRYAKTDIVFIRHTHEASEVDEDTFFYSTQSGGTVVSTALEEMLRVVRERYPAKEWNIYAAQASDGDNIPNDSERCVSILDKTLMRLCQYYAYVEIIDERESEMFRHADNGTSLWNAYREVSAEWPNFEMTRIAKPSDIYPVFHELFAKAPAPAKRG</sequence>
<keyword evidence="4" id="KW-1185">Reference proteome</keyword>
<accession>A0A9X1D7I3</accession>
<dbReference type="NCBIfam" id="NF003707">
    <property type="entry name" value="PRK05325.1-2"/>
    <property type="match status" value="1"/>
</dbReference>
<dbReference type="PANTHER" id="PTHR30510:SF2">
    <property type="entry name" value="UPF0229 PROTEIN YEAH"/>
    <property type="match status" value="1"/>
</dbReference>
<feature type="region of interest" description="Disordered" evidence="2">
    <location>
        <begin position="53"/>
        <end position="111"/>
    </location>
</feature>
<dbReference type="Pfam" id="PF04285">
    <property type="entry name" value="DUF444"/>
    <property type="match status" value="1"/>
</dbReference>
<reference evidence="3" key="2">
    <citation type="submission" date="2021-03" db="EMBL/GenBank/DDBJ databases">
        <authorList>
            <person name="Artuso I."/>
            <person name="Turrini P."/>
            <person name="Pirolo M."/>
            <person name="Lugli G.A."/>
            <person name="Ventura M."/>
            <person name="Visca P."/>
        </authorList>
    </citation>
    <scope>NUCLEOTIDE SEQUENCE</scope>
    <source>
        <strain evidence="3">LMG 26462</strain>
    </source>
</reference>
<dbReference type="InterPro" id="IPR006698">
    <property type="entry name" value="UPF0229"/>
</dbReference>
<dbReference type="EMBL" id="JAFLWW010000006">
    <property type="protein sequence ID" value="MBT1158161.1"/>
    <property type="molecule type" value="Genomic_DNA"/>
</dbReference>
<evidence type="ECO:0000313" key="4">
    <source>
        <dbReference type="Proteomes" id="UP001138921"/>
    </source>
</evidence>
<comment type="similarity">
    <text evidence="1">Belongs to the UPF0229 family.</text>
</comment>
<evidence type="ECO:0000256" key="2">
    <source>
        <dbReference type="SAM" id="MobiDB-lite"/>
    </source>
</evidence>
<name>A0A9X1D7I3_9HYPH</name>